<evidence type="ECO:0000313" key="3">
    <source>
        <dbReference type="Proteomes" id="UP001515480"/>
    </source>
</evidence>
<dbReference type="PANTHER" id="PTHR36453:SF1">
    <property type="entry name" value="RIGHT HANDED BETA HELIX DOMAIN-CONTAINING PROTEIN"/>
    <property type="match status" value="1"/>
</dbReference>
<dbReference type="AlphaFoldDB" id="A0AB34JK36"/>
<dbReference type="PANTHER" id="PTHR36453">
    <property type="entry name" value="SECRETED PROTEIN-RELATED"/>
    <property type="match status" value="1"/>
</dbReference>
<dbReference type="InterPro" id="IPR006626">
    <property type="entry name" value="PbH1"/>
</dbReference>
<reference evidence="2 3" key="1">
    <citation type="journal article" date="2024" name="Science">
        <title>Giant polyketide synthase enzymes in the biosynthesis of giant marine polyether toxins.</title>
        <authorList>
            <person name="Fallon T.R."/>
            <person name="Shende V.V."/>
            <person name="Wierzbicki I.H."/>
            <person name="Pendleton A.L."/>
            <person name="Watervoot N.F."/>
            <person name="Auber R.P."/>
            <person name="Gonzalez D.J."/>
            <person name="Wisecaver J.H."/>
            <person name="Moore B.S."/>
        </authorList>
    </citation>
    <scope>NUCLEOTIDE SEQUENCE [LARGE SCALE GENOMIC DNA]</scope>
    <source>
        <strain evidence="2 3">12B1</strain>
    </source>
</reference>
<dbReference type="InterPro" id="IPR039448">
    <property type="entry name" value="Beta_helix"/>
</dbReference>
<evidence type="ECO:0000313" key="2">
    <source>
        <dbReference type="EMBL" id="KAL1521884.1"/>
    </source>
</evidence>
<dbReference type="EMBL" id="JBGBPQ010000007">
    <property type="protein sequence ID" value="KAL1521884.1"/>
    <property type="molecule type" value="Genomic_DNA"/>
</dbReference>
<protein>
    <recommendedName>
        <fullName evidence="1">Right handed beta helix domain-containing protein</fullName>
    </recommendedName>
</protein>
<dbReference type="InterPro" id="IPR011050">
    <property type="entry name" value="Pectin_lyase_fold/virulence"/>
</dbReference>
<organism evidence="2 3">
    <name type="scientific">Prymnesium parvum</name>
    <name type="common">Toxic golden alga</name>
    <dbReference type="NCBI Taxonomy" id="97485"/>
    <lineage>
        <taxon>Eukaryota</taxon>
        <taxon>Haptista</taxon>
        <taxon>Haptophyta</taxon>
        <taxon>Prymnesiophyceae</taxon>
        <taxon>Prymnesiales</taxon>
        <taxon>Prymnesiaceae</taxon>
        <taxon>Prymnesium</taxon>
    </lineage>
</organism>
<dbReference type="SUPFAM" id="SSF51126">
    <property type="entry name" value="Pectin lyase-like"/>
    <property type="match status" value="1"/>
</dbReference>
<evidence type="ECO:0000259" key="1">
    <source>
        <dbReference type="Pfam" id="PF13229"/>
    </source>
</evidence>
<comment type="caution">
    <text evidence="2">The sequence shown here is derived from an EMBL/GenBank/DDBJ whole genome shotgun (WGS) entry which is preliminary data.</text>
</comment>
<accession>A0AB34JK36</accession>
<dbReference type="SMART" id="SM00710">
    <property type="entry name" value="PbH1"/>
    <property type="match status" value="6"/>
</dbReference>
<proteinExistence type="predicted"/>
<keyword evidence="3" id="KW-1185">Reference proteome</keyword>
<dbReference type="Gene3D" id="2.160.20.10">
    <property type="entry name" value="Single-stranded right-handed beta-helix, Pectin lyase-like"/>
    <property type="match status" value="1"/>
</dbReference>
<feature type="domain" description="Right handed beta helix" evidence="1">
    <location>
        <begin position="286"/>
        <end position="425"/>
    </location>
</feature>
<dbReference type="Pfam" id="PF13229">
    <property type="entry name" value="Beta_helix"/>
    <property type="match status" value="1"/>
</dbReference>
<name>A0AB34JK36_PRYPA</name>
<gene>
    <name evidence="2" type="ORF">AB1Y20_021535</name>
</gene>
<dbReference type="Proteomes" id="UP001515480">
    <property type="component" value="Unassembled WGS sequence"/>
</dbReference>
<sequence length="636" mass="68616">MLPLLATSALSPPHVVKVRAGQLDALAHARDSLRAVLPAGTRREVHLSAGIHFLSAPLRLDARDSAVYATAPEDAARGRYAHVSGGVRVPASAFTEAEVPSGARGVFVADLLAAGLNATALGGMGTGQYPTAKLELFYGGEPQVLARDPNLGADASRTWQWAGYDKVKVDGLSLLLDDGVRGALWQQALADAPDRALWLHGYWKFDWRDAYVRVASIEREAGFSARFNLTISRDSTPVYPPVSGCRFYALNALRLLDAPGEYFVSASGRLYFFPPGGRVAEDVIVSVHANVLQLRGAHDVSFRDLVLSTSQQDTVVVDESTNVSFVNCTISNSGGSGACLRLGGENNSVRNSTISGCAGAGILVEGGDTLSLRRANSSVVGNVIANFSRLARTYHPGVGFAGVGVYVANNTVSNAPHACMNGGGSYHLFEYNRLEHCVYECIDAGAFYVGRSWAQRGNVVRFNVFDTVRPTERLAQKSCAQNACYLDDQMSGYDFYGNTIINASQGVLLGGGRRNRIHRNRFVACDVDVAFDDRGLTWQSDSCQRNCSASMGTQTTSCFANALDKVNFTQPPYSKAFPEIVDIYDEHPCVPVGNVIEDNFYCHEESPAGKGIFIDQSESVIRSWYSSISNNQEVCP</sequence>
<dbReference type="InterPro" id="IPR012334">
    <property type="entry name" value="Pectin_lyas_fold"/>
</dbReference>